<dbReference type="InterPro" id="IPR023885">
    <property type="entry name" value="4Fe4S-binding_SPASM_dom"/>
</dbReference>
<dbReference type="EMBL" id="CP003985">
    <property type="protein sequence ID" value="AGF77745.1"/>
    <property type="molecule type" value="Genomic_DNA"/>
</dbReference>
<dbReference type="NCBIfam" id="TIGR04082">
    <property type="entry name" value="rSAM_for_selen"/>
    <property type="match status" value="1"/>
</dbReference>
<evidence type="ECO:0000256" key="2">
    <source>
        <dbReference type="ARBA" id="ARBA00022691"/>
    </source>
</evidence>
<dbReference type="eggNOG" id="COG0535">
    <property type="taxonomic scope" value="Bacteria"/>
</dbReference>
<gene>
    <name evidence="7" type="ordered locus">UWK_01177</name>
</gene>
<dbReference type="SFLD" id="SFLDS00029">
    <property type="entry name" value="Radical_SAM"/>
    <property type="match status" value="1"/>
</dbReference>
<comment type="cofactor">
    <cofactor evidence="1">
        <name>[4Fe-4S] cluster</name>
        <dbReference type="ChEBI" id="CHEBI:49883"/>
    </cofactor>
</comment>
<evidence type="ECO:0000313" key="8">
    <source>
        <dbReference type="Proteomes" id="UP000011721"/>
    </source>
</evidence>
<sequence length="447" mass="49995">MYKSHVDCSGDGLEASLRSPIRQKKAPVPERGKEYILLYKRPGDGAIHVAPATDMQLLALKMLIENLDRHTVAKEADVDIGKIDAAIEEACKQGVLLSSPSKLVRPGTHYPDAGADGWQRHLQSDYFTLQWHVTQACDLHCKHCYDRSTISPLTLDQGITILDQFRDFVLEQKVHGQVTFTGGNPLLYAHFQELYREAAKRNFTIAILGNPTTREVIESLQNIQPLSFYQVSLEGLPEHNDSIRGTGHFERIMEFLKILDDLSIYSMVMLTLTRENMGQVLELAEILRGKVNLFTFNRLSQTGEGAALATADKEEYRKFLEEYLEAAKSNPTMALKDNLINIIRSDHKEKPFGGCTGFGCGAAFNFCSLLPNGDMHACRKFQSPIGNVLESSLLELYRSKVAEQYRTGPSECRGCKIRPVCGGCQAVIQSSGLDVRLNRDPYCFVDD</sequence>
<dbReference type="RefSeq" id="WP_015403439.1">
    <property type="nucleotide sequence ID" value="NC_020304.1"/>
</dbReference>
<dbReference type="GO" id="GO:0003824">
    <property type="term" value="F:catalytic activity"/>
    <property type="evidence" value="ECO:0007669"/>
    <property type="project" value="InterPro"/>
</dbReference>
<dbReference type="Proteomes" id="UP000011721">
    <property type="component" value="Chromosome"/>
</dbReference>
<dbReference type="Gene3D" id="3.20.20.70">
    <property type="entry name" value="Aldolase class I"/>
    <property type="match status" value="1"/>
</dbReference>
<proteinExistence type="predicted"/>
<dbReference type="SFLD" id="SFLDG01067">
    <property type="entry name" value="SPASM/twitch_domain_containing"/>
    <property type="match status" value="1"/>
</dbReference>
<keyword evidence="8" id="KW-1185">Reference proteome</keyword>
<feature type="domain" description="Radical SAM core" evidence="6">
    <location>
        <begin position="121"/>
        <end position="334"/>
    </location>
</feature>
<dbReference type="PATRIC" id="fig|1167006.5.peg.1305"/>
<dbReference type="Pfam" id="PF04055">
    <property type="entry name" value="Radical_SAM"/>
    <property type="match status" value="1"/>
</dbReference>
<dbReference type="AlphaFoldDB" id="M1PDC1"/>
<keyword evidence="5" id="KW-0411">Iron-sulfur</keyword>
<dbReference type="SUPFAM" id="SSF102114">
    <property type="entry name" value="Radical SAM enzymes"/>
    <property type="match status" value="1"/>
</dbReference>
<reference evidence="8" key="1">
    <citation type="journal article" date="2013" name="Stand. Genomic Sci.">
        <title>Complete genome sequence of Desulfocapsa sulfexigens, a marine deltaproteobacterium specialized in disproportionating inorganic sulfur compounds.</title>
        <authorList>
            <person name="Finster K.W."/>
            <person name="Kjeldsen K.U."/>
            <person name="Kube M."/>
            <person name="Reinhardt R."/>
            <person name="Mussmann M."/>
            <person name="Amann R."/>
            <person name="Schreiber L."/>
        </authorList>
    </citation>
    <scope>NUCLEOTIDE SEQUENCE [LARGE SCALE GENOMIC DNA]</scope>
    <source>
        <strain evidence="8">DSM 10523 / SB164P1</strain>
    </source>
</reference>
<dbReference type="SMART" id="SM00729">
    <property type="entry name" value="Elp3"/>
    <property type="match status" value="1"/>
</dbReference>
<dbReference type="Pfam" id="PF13186">
    <property type="entry name" value="SPASM"/>
    <property type="match status" value="1"/>
</dbReference>
<dbReference type="InterPro" id="IPR023807">
    <property type="entry name" value="Peptide_mod_rSAM"/>
</dbReference>
<keyword evidence="4" id="KW-0408">Iron</keyword>
<dbReference type="OrthoDB" id="9772409at2"/>
<protein>
    <submittedName>
        <fullName evidence="7">Selenobiotic family peptide radical SAM maturase</fullName>
    </submittedName>
</protein>
<evidence type="ECO:0000256" key="5">
    <source>
        <dbReference type="ARBA" id="ARBA00023014"/>
    </source>
</evidence>
<dbReference type="PROSITE" id="PS51918">
    <property type="entry name" value="RADICAL_SAM"/>
    <property type="match status" value="1"/>
</dbReference>
<evidence type="ECO:0000256" key="1">
    <source>
        <dbReference type="ARBA" id="ARBA00001966"/>
    </source>
</evidence>
<dbReference type="InterPro" id="IPR058240">
    <property type="entry name" value="rSAM_sf"/>
</dbReference>
<dbReference type="GO" id="GO:0046872">
    <property type="term" value="F:metal ion binding"/>
    <property type="evidence" value="ECO:0007669"/>
    <property type="project" value="UniProtKB-KW"/>
</dbReference>
<dbReference type="InterPro" id="IPR013785">
    <property type="entry name" value="Aldolase_TIM"/>
</dbReference>
<dbReference type="InterPro" id="IPR007197">
    <property type="entry name" value="rSAM"/>
</dbReference>
<dbReference type="CDD" id="cd01335">
    <property type="entry name" value="Radical_SAM"/>
    <property type="match status" value="1"/>
</dbReference>
<keyword evidence="3" id="KW-0479">Metal-binding</keyword>
<dbReference type="KEGG" id="dsf:UWK_01177"/>
<organism evidence="7 8">
    <name type="scientific">Desulfocapsa sulfexigens (strain DSM 10523 / SB164P1)</name>
    <dbReference type="NCBI Taxonomy" id="1167006"/>
    <lineage>
        <taxon>Bacteria</taxon>
        <taxon>Pseudomonadati</taxon>
        <taxon>Thermodesulfobacteriota</taxon>
        <taxon>Desulfobulbia</taxon>
        <taxon>Desulfobulbales</taxon>
        <taxon>Desulfocapsaceae</taxon>
        <taxon>Desulfocapsa</taxon>
    </lineage>
</organism>
<evidence type="ECO:0000313" key="7">
    <source>
        <dbReference type="EMBL" id="AGF77745.1"/>
    </source>
</evidence>
<evidence type="ECO:0000256" key="4">
    <source>
        <dbReference type="ARBA" id="ARBA00023004"/>
    </source>
</evidence>
<dbReference type="STRING" id="1167006.UWK_01177"/>
<dbReference type="InterPro" id="IPR050377">
    <property type="entry name" value="Radical_SAM_PqqE_MftC-like"/>
</dbReference>
<dbReference type="HOGENOM" id="CLU_506919_0_0_7"/>
<dbReference type="PANTHER" id="PTHR11228">
    <property type="entry name" value="RADICAL SAM DOMAIN PROTEIN"/>
    <property type="match status" value="1"/>
</dbReference>
<dbReference type="InterPro" id="IPR006638">
    <property type="entry name" value="Elp3/MiaA/NifB-like_rSAM"/>
</dbReference>
<dbReference type="PANTHER" id="PTHR11228:SF7">
    <property type="entry name" value="PQQA PEPTIDE CYCLASE"/>
    <property type="match status" value="1"/>
</dbReference>
<evidence type="ECO:0000259" key="6">
    <source>
        <dbReference type="PROSITE" id="PS51918"/>
    </source>
</evidence>
<name>M1PDC1_DESSD</name>
<evidence type="ECO:0000256" key="3">
    <source>
        <dbReference type="ARBA" id="ARBA00022723"/>
    </source>
</evidence>
<dbReference type="GO" id="GO:0051536">
    <property type="term" value="F:iron-sulfur cluster binding"/>
    <property type="evidence" value="ECO:0007669"/>
    <property type="project" value="UniProtKB-KW"/>
</dbReference>
<keyword evidence="2" id="KW-0949">S-adenosyl-L-methionine</keyword>
<accession>M1PDC1</accession>
<dbReference type="NCBIfam" id="TIGR04085">
    <property type="entry name" value="rSAM_more_4Fe4S"/>
    <property type="match status" value="1"/>
</dbReference>